<dbReference type="OrthoDB" id="7707733at2"/>
<keyword evidence="3" id="KW-1185">Reference proteome</keyword>
<dbReference type="InterPro" id="IPR007712">
    <property type="entry name" value="RelE/ParE_toxin"/>
</dbReference>
<name>A0A0B3RU14_9RHOB</name>
<dbReference type="EMBL" id="JSUQ01000016">
    <property type="protein sequence ID" value="KHQ51572.1"/>
    <property type="molecule type" value="Genomic_DNA"/>
</dbReference>
<organism evidence="2 3">
    <name type="scientific">Mameliella alba</name>
    <dbReference type="NCBI Taxonomy" id="561184"/>
    <lineage>
        <taxon>Bacteria</taxon>
        <taxon>Pseudomonadati</taxon>
        <taxon>Pseudomonadota</taxon>
        <taxon>Alphaproteobacteria</taxon>
        <taxon>Rhodobacterales</taxon>
        <taxon>Roseobacteraceae</taxon>
        <taxon>Mameliella</taxon>
    </lineage>
</organism>
<evidence type="ECO:0000313" key="2">
    <source>
        <dbReference type="EMBL" id="KHQ51572.1"/>
    </source>
</evidence>
<dbReference type="Proteomes" id="UP000030960">
    <property type="component" value="Unassembled WGS sequence"/>
</dbReference>
<evidence type="ECO:0000256" key="1">
    <source>
        <dbReference type="ARBA" id="ARBA00022649"/>
    </source>
</evidence>
<reference evidence="2 3" key="1">
    <citation type="submission" date="2014-10" db="EMBL/GenBank/DDBJ databases">
        <title>Genome sequence of Ponticoccus sp. strain UMTAT08 isolated from clonal culture of toxic dinoflagellate Alexandrium tamiyavanichii.</title>
        <authorList>
            <person name="Gan H.Y."/>
            <person name="Muhd D.-D."/>
            <person name="Mohd Noor M.E."/>
            <person name="Yeong Y.S."/>
            <person name="Usup G."/>
        </authorList>
    </citation>
    <scope>NUCLEOTIDE SEQUENCE [LARGE SCALE GENOMIC DNA]</scope>
    <source>
        <strain evidence="2 3">UMTAT08</strain>
    </source>
</reference>
<dbReference type="InterPro" id="IPR035093">
    <property type="entry name" value="RelE/ParE_toxin_dom_sf"/>
</dbReference>
<dbReference type="RefSeq" id="WP_043144394.1">
    <property type="nucleotide sequence ID" value="NZ_JBHLXX010000015.1"/>
</dbReference>
<dbReference type="Pfam" id="PF05016">
    <property type="entry name" value="ParE_toxin"/>
    <property type="match status" value="1"/>
</dbReference>
<proteinExistence type="predicted"/>
<comment type="caution">
    <text evidence="2">The sequence shown here is derived from an EMBL/GenBank/DDBJ whole genome shotgun (WGS) entry which is preliminary data.</text>
</comment>
<gene>
    <name evidence="2" type="ORF">OA50_03734</name>
</gene>
<evidence type="ECO:0000313" key="3">
    <source>
        <dbReference type="Proteomes" id="UP000030960"/>
    </source>
</evidence>
<accession>A0A0B3RU14</accession>
<sequence length="109" mass="12319">MRPFVLTRQAETALQEIARWTAETFGPRQARRYGQELIDGCTALADGRALSRPCRRLIDPALPEDLRFARVGRHFIVFIDAPDRITVVDVLHVRADLPRRLAALGDDTP</sequence>
<dbReference type="AlphaFoldDB" id="A0A0B3RU14"/>
<dbReference type="PATRIC" id="fig|1515334.3.peg.3756"/>
<protein>
    <submittedName>
        <fullName evidence="2">Putative plasmid stabilization system family toxin</fullName>
    </submittedName>
</protein>
<accession>A0A225QPE4</accession>
<dbReference type="Gene3D" id="3.30.2310.20">
    <property type="entry name" value="RelE-like"/>
    <property type="match status" value="1"/>
</dbReference>
<keyword evidence="1" id="KW-1277">Toxin-antitoxin system</keyword>